<feature type="region of interest" description="Disordered" evidence="1">
    <location>
        <begin position="40"/>
        <end position="77"/>
    </location>
</feature>
<evidence type="ECO:0000256" key="1">
    <source>
        <dbReference type="SAM" id="MobiDB-lite"/>
    </source>
</evidence>
<dbReference type="Gene3D" id="1.25.40.420">
    <property type="match status" value="1"/>
</dbReference>
<dbReference type="InterPro" id="IPR011705">
    <property type="entry name" value="BACK"/>
</dbReference>
<gene>
    <name evidence="2" type="ORF">PACLA_8A013861</name>
</gene>
<feature type="compositionally biased region" description="Polar residues" evidence="1">
    <location>
        <begin position="118"/>
        <end position="128"/>
    </location>
</feature>
<dbReference type="PANTHER" id="PTHR46336">
    <property type="entry name" value="OS02G0260700 PROTEIN"/>
    <property type="match status" value="1"/>
</dbReference>
<evidence type="ECO:0000313" key="2">
    <source>
        <dbReference type="EMBL" id="CAB4041470.1"/>
    </source>
</evidence>
<dbReference type="InterPro" id="IPR011333">
    <property type="entry name" value="SKP1/BTB/POZ_sf"/>
</dbReference>
<keyword evidence="3" id="KW-1185">Reference proteome</keyword>
<evidence type="ECO:0000313" key="3">
    <source>
        <dbReference type="Proteomes" id="UP001152795"/>
    </source>
</evidence>
<dbReference type="InterPro" id="IPR045890">
    <property type="entry name" value="POB1-like"/>
</dbReference>
<dbReference type="SUPFAM" id="SSF54695">
    <property type="entry name" value="POZ domain"/>
    <property type="match status" value="1"/>
</dbReference>
<protein>
    <submittedName>
        <fullName evidence="2">BTB POZ domain-containing POB1</fullName>
    </submittedName>
</protein>
<dbReference type="AlphaFoldDB" id="A0A6S7KHA8"/>
<reference evidence="2" key="1">
    <citation type="submission" date="2020-04" db="EMBL/GenBank/DDBJ databases">
        <authorList>
            <person name="Alioto T."/>
            <person name="Alioto T."/>
            <person name="Gomez Garrido J."/>
        </authorList>
    </citation>
    <scope>NUCLEOTIDE SEQUENCE</scope>
    <source>
        <strain evidence="2">A484AB</strain>
    </source>
</reference>
<name>A0A6S7KHA8_PARCT</name>
<dbReference type="EMBL" id="CACRXK020028384">
    <property type="protein sequence ID" value="CAB4041470.1"/>
    <property type="molecule type" value="Genomic_DNA"/>
</dbReference>
<dbReference type="Pfam" id="PF00651">
    <property type="entry name" value="BTB"/>
    <property type="match status" value="1"/>
</dbReference>
<dbReference type="PANTHER" id="PTHR46336:SF3">
    <property type="entry name" value="BTB_POZ DOMAIN-CONTAINING PROTEIN POB1"/>
    <property type="match status" value="1"/>
</dbReference>
<dbReference type="SMART" id="SM00225">
    <property type="entry name" value="BTB"/>
    <property type="match status" value="1"/>
</dbReference>
<dbReference type="PROSITE" id="PS50097">
    <property type="entry name" value="BTB"/>
    <property type="match status" value="1"/>
</dbReference>
<dbReference type="Proteomes" id="UP001152795">
    <property type="component" value="Unassembled WGS sequence"/>
</dbReference>
<sequence>MCAPQYNTCELSDRVLVFDIMSDDWETATILNSVTATEADDEMPASVSLENSSIKRSLEETEEPQLKRIKTSTEKQDMKSFEMTAQYESGNQNESGNFQECEQAENEIQELACEQAENKQIGSPSSQELPGEKSASPYPPSSIQRRDPLRQHKIYIHSLWLSVQSTYFRSLLHSSGMKETHDAEVHIKIPESEENAHLNLLEAMYHGDILNDKTVDELLAVLELADKYDVKFVFKICKYILQKNATTFGISTKIMHVIKVKHNMNDVEDLAETLQLVLARAFSPLDQNWQSKKFANLSEPSLKYLLSSNDLIVVSENTVFHALMHWIEQNAVDPGSLEETNDLLSVVRFKLITIDYLYNVIKNHPIATKMPQFNQLFLDGMIYHAIPSEQKKMLREQPVQRKKSEGKVFVHTYLLNKERFYGLNEKLVANLHLEAFWACGYKMSIILIKAENNRYYYPHLTIHNLNLESLIPLKCLVVETKTSSSNLQEETFTLFSCRKKFTLPISPKDFNTLQTCTLHVAVAPL</sequence>
<dbReference type="InterPro" id="IPR000210">
    <property type="entry name" value="BTB/POZ_dom"/>
</dbReference>
<comment type="caution">
    <text evidence="2">The sequence shown here is derived from an EMBL/GenBank/DDBJ whole genome shotgun (WGS) entry which is preliminary data.</text>
</comment>
<feature type="region of interest" description="Disordered" evidence="1">
    <location>
        <begin position="116"/>
        <end position="146"/>
    </location>
</feature>
<accession>A0A6S7KHA8</accession>
<dbReference type="Gene3D" id="3.30.710.10">
    <property type="entry name" value="Potassium Channel Kv1.1, Chain A"/>
    <property type="match status" value="1"/>
</dbReference>
<organism evidence="2 3">
    <name type="scientific">Paramuricea clavata</name>
    <name type="common">Red gorgonian</name>
    <name type="synonym">Violescent sea-whip</name>
    <dbReference type="NCBI Taxonomy" id="317549"/>
    <lineage>
        <taxon>Eukaryota</taxon>
        <taxon>Metazoa</taxon>
        <taxon>Cnidaria</taxon>
        <taxon>Anthozoa</taxon>
        <taxon>Octocorallia</taxon>
        <taxon>Malacalcyonacea</taxon>
        <taxon>Plexauridae</taxon>
        <taxon>Paramuricea</taxon>
    </lineage>
</organism>
<dbReference type="OrthoDB" id="5982674at2759"/>
<proteinExistence type="predicted"/>
<dbReference type="CDD" id="cd18186">
    <property type="entry name" value="BTB_POZ_ZBTB_KLHL-like"/>
    <property type="match status" value="1"/>
</dbReference>
<dbReference type="Pfam" id="PF07707">
    <property type="entry name" value="BACK"/>
    <property type="match status" value="1"/>
</dbReference>
<dbReference type="SMART" id="SM00875">
    <property type="entry name" value="BACK"/>
    <property type="match status" value="1"/>
</dbReference>